<keyword evidence="1" id="KW-0677">Repeat</keyword>
<name>A0A814TJR6_9BILA</name>
<dbReference type="PROSITE" id="PS51996">
    <property type="entry name" value="TR_MART"/>
    <property type="match status" value="1"/>
</dbReference>
<organism evidence="4 6">
    <name type="scientific">Rotaria sordida</name>
    <dbReference type="NCBI Taxonomy" id="392033"/>
    <lineage>
        <taxon>Eukaryota</taxon>
        <taxon>Metazoa</taxon>
        <taxon>Spiralia</taxon>
        <taxon>Gnathifera</taxon>
        <taxon>Rotifera</taxon>
        <taxon>Eurotatoria</taxon>
        <taxon>Bdelloidea</taxon>
        <taxon>Philodinida</taxon>
        <taxon>Philodinidae</taxon>
        <taxon>Rotaria</taxon>
    </lineage>
</organism>
<evidence type="ECO:0000313" key="6">
    <source>
        <dbReference type="Proteomes" id="UP000663882"/>
    </source>
</evidence>
<keyword evidence="2 3" id="KW-0802">TPR repeat</keyword>
<dbReference type="Gene3D" id="1.25.40.10">
    <property type="entry name" value="Tetratricopeptide repeat domain"/>
    <property type="match status" value="2"/>
</dbReference>
<evidence type="ECO:0000256" key="2">
    <source>
        <dbReference type="ARBA" id="ARBA00022803"/>
    </source>
</evidence>
<accession>A0A814TJR6</accession>
<evidence type="ECO:0000313" key="4">
    <source>
        <dbReference type="EMBL" id="CAF1160676.1"/>
    </source>
</evidence>
<reference evidence="4" key="1">
    <citation type="submission" date="2021-02" db="EMBL/GenBank/DDBJ databases">
        <authorList>
            <person name="Nowell W R."/>
        </authorList>
    </citation>
    <scope>NUCLEOTIDE SEQUENCE</scope>
</reference>
<dbReference type="InterPro" id="IPR011990">
    <property type="entry name" value="TPR-like_helical_dom_sf"/>
</dbReference>
<dbReference type="Pfam" id="PF13424">
    <property type="entry name" value="TPR_12"/>
    <property type="match status" value="2"/>
</dbReference>
<dbReference type="AlphaFoldDB" id="A0A814TJR6"/>
<evidence type="ECO:0000313" key="5">
    <source>
        <dbReference type="EMBL" id="CAF3915581.1"/>
    </source>
</evidence>
<proteinExistence type="predicted"/>
<dbReference type="OrthoDB" id="10000998at2759"/>
<gene>
    <name evidence="5" type="ORF">OTI717_LOCUS24534</name>
    <name evidence="4" type="ORF">RFH988_LOCUS22420</name>
</gene>
<feature type="repeat" description="TPR" evidence="3">
    <location>
        <begin position="255"/>
        <end position="288"/>
    </location>
</feature>
<feature type="repeat" description="TPR" evidence="3">
    <location>
        <begin position="343"/>
        <end position="376"/>
    </location>
</feature>
<dbReference type="InterPro" id="IPR019734">
    <property type="entry name" value="TPR_rpt"/>
</dbReference>
<dbReference type="PANTHER" id="PTHR45641">
    <property type="entry name" value="TETRATRICOPEPTIDE REPEAT PROTEIN (AFU_ORTHOLOGUE AFUA_6G03870)"/>
    <property type="match status" value="1"/>
</dbReference>
<dbReference type="SUPFAM" id="SSF48452">
    <property type="entry name" value="TPR-like"/>
    <property type="match status" value="1"/>
</dbReference>
<dbReference type="Proteomes" id="UP000663823">
    <property type="component" value="Unassembled WGS sequence"/>
</dbReference>
<dbReference type="Proteomes" id="UP000663882">
    <property type="component" value="Unassembled WGS sequence"/>
</dbReference>
<dbReference type="Gene3D" id="3.90.176.10">
    <property type="entry name" value="Toxin ADP-ribosyltransferase, Chain A, domain 1"/>
    <property type="match status" value="1"/>
</dbReference>
<comment type="caution">
    <text evidence="4">The sequence shown here is derived from an EMBL/GenBank/DDBJ whole genome shotgun (WGS) entry which is preliminary data.</text>
</comment>
<sequence length="443" mass="50994">MRFFINEICDQLYALQQVQPQTPIQTYRGQLISIEELATLEKSVDQSILMKSFFSTTIDRNLAVFVLGDAAQQLERWHVHHIISLKRVLFIIDADPSKINDLISFADISSKSYFPEEQEILFMAGSIFRVCDISFDENEKIHLITMKFCDIDVKVKELLVHRTKRVGNDNSLITLGHLMKEMGRFDLAETYYHQSLNKMLNRKGFRYDEENTAVCYHSLGGIAEERKEYEKSLEWYQKALDKYKQVLPVNHDLIADSYRCVGLMHARIGNIDRALESLETAVSILRTNHDEMHPMIAYCLHGIGNTYLLSKNIRDTSNVALEFLHRALNIRQHILPENDPSIGTSLHSIGSVYRALGQFDEALTFYERSLEVKLKSMPISHPTVITNYHILNTVCQEKGDYERASKYAELMVQSEVQSLVLKQPDCIGIEFHRSDGFSEDSNT</sequence>
<protein>
    <submittedName>
        <fullName evidence="4">Uncharacterized protein</fullName>
    </submittedName>
</protein>
<evidence type="ECO:0000256" key="1">
    <source>
        <dbReference type="ARBA" id="ARBA00022737"/>
    </source>
</evidence>
<dbReference type="EMBL" id="CAJOAX010004659">
    <property type="protein sequence ID" value="CAF3915581.1"/>
    <property type="molecule type" value="Genomic_DNA"/>
</dbReference>
<evidence type="ECO:0000256" key="3">
    <source>
        <dbReference type="PROSITE-ProRule" id="PRU00339"/>
    </source>
</evidence>
<dbReference type="SMART" id="SM00028">
    <property type="entry name" value="TPR"/>
    <property type="match status" value="5"/>
</dbReference>
<dbReference type="SUPFAM" id="SSF56399">
    <property type="entry name" value="ADP-ribosylation"/>
    <property type="match status" value="1"/>
</dbReference>
<dbReference type="PROSITE" id="PS50005">
    <property type="entry name" value="TPR"/>
    <property type="match status" value="2"/>
</dbReference>
<dbReference type="EMBL" id="CAJNOO010001489">
    <property type="protein sequence ID" value="CAF1160676.1"/>
    <property type="molecule type" value="Genomic_DNA"/>
</dbReference>
<dbReference type="PANTHER" id="PTHR45641:SF19">
    <property type="entry name" value="NEPHROCYSTIN-3"/>
    <property type="match status" value="1"/>
</dbReference>